<dbReference type="InterPro" id="IPR009474">
    <property type="entry name" value="BrxB/BrxA"/>
</dbReference>
<gene>
    <name evidence="1" type="ORF">METZ01_LOCUS507874</name>
</gene>
<dbReference type="Pfam" id="PF06491">
    <property type="entry name" value="Disulph_isomer"/>
    <property type="match status" value="1"/>
</dbReference>
<dbReference type="NCBIfam" id="TIGR04191">
    <property type="entry name" value="YphP_YqiW"/>
    <property type="match status" value="1"/>
</dbReference>
<sequence length="188" mass="20420">MREFDTFRPLYDPTAVQPMRDELTRVGVDELTTSENVDDVLGKSEGTVLLVVNSVCGCAAGNARPGVMLALQNALIPDRLTTVFAGQDKEATEKARSYMSEFPPSSPCIAVFQDGRVHTIIERHNIEGRSPQDIAIMLANSFNSCCEREGPSISREEFEKIIPAHICGSTIAKFEDEAPAEAAEDGSA</sequence>
<proteinExistence type="predicted"/>
<dbReference type="Gene3D" id="3.40.30.10">
    <property type="entry name" value="Glutaredoxin"/>
    <property type="match status" value="1"/>
</dbReference>
<name>A0A383EF96_9ZZZZ</name>
<dbReference type="PANTHER" id="PTHR40052:SF2">
    <property type="entry name" value="BACILLIREDOXIN BRXA"/>
    <property type="match status" value="1"/>
</dbReference>
<protein>
    <recommendedName>
        <fullName evidence="2">BrxA/BrxB family bacilliredoxin</fullName>
    </recommendedName>
</protein>
<dbReference type="PANTHER" id="PTHR40052">
    <property type="entry name" value="UPF0403 PROTEIN YQIW-RELATED"/>
    <property type="match status" value="1"/>
</dbReference>
<reference evidence="1" key="1">
    <citation type="submission" date="2018-05" db="EMBL/GenBank/DDBJ databases">
        <authorList>
            <person name="Lanie J.A."/>
            <person name="Ng W.-L."/>
            <person name="Kazmierczak K.M."/>
            <person name="Andrzejewski T.M."/>
            <person name="Davidsen T.M."/>
            <person name="Wayne K.J."/>
            <person name="Tettelin H."/>
            <person name="Glass J.I."/>
            <person name="Rusch D."/>
            <person name="Podicherti R."/>
            <person name="Tsui H.-C.T."/>
            <person name="Winkler M.E."/>
        </authorList>
    </citation>
    <scope>NUCLEOTIDE SEQUENCE</scope>
</reference>
<evidence type="ECO:0008006" key="2">
    <source>
        <dbReference type="Google" id="ProtNLM"/>
    </source>
</evidence>
<dbReference type="EMBL" id="UINC01225108">
    <property type="protein sequence ID" value="SVE55020.1"/>
    <property type="molecule type" value="Genomic_DNA"/>
</dbReference>
<evidence type="ECO:0000313" key="1">
    <source>
        <dbReference type="EMBL" id="SVE55020.1"/>
    </source>
</evidence>
<dbReference type="AlphaFoldDB" id="A0A383EF96"/>
<organism evidence="1">
    <name type="scientific">marine metagenome</name>
    <dbReference type="NCBI Taxonomy" id="408172"/>
    <lineage>
        <taxon>unclassified sequences</taxon>
        <taxon>metagenomes</taxon>
        <taxon>ecological metagenomes</taxon>
    </lineage>
</organism>
<accession>A0A383EF96</accession>